<feature type="transmembrane region" description="Helical" evidence="7">
    <location>
        <begin position="268"/>
        <end position="292"/>
    </location>
</feature>
<dbReference type="GO" id="GO:0055085">
    <property type="term" value="P:transmembrane transport"/>
    <property type="evidence" value="ECO:0007669"/>
    <property type="project" value="InterPro"/>
</dbReference>
<dbReference type="OrthoDB" id="9783218at2"/>
<feature type="transmembrane region" description="Helical" evidence="7">
    <location>
        <begin position="163"/>
        <end position="181"/>
    </location>
</feature>
<dbReference type="InterPro" id="IPR050366">
    <property type="entry name" value="BP-dependent_transpt_permease"/>
</dbReference>
<dbReference type="InterPro" id="IPR035906">
    <property type="entry name" value="MetI-like_sf"/>
</dbReference>
<evidence type="ECO:0000256" key="2">
    <source>
        <dbReference type="ARBA" id="ARBA00022448"/>
    </source>
</evidence>
<dbReference type="RefSeq" id="WP_085544254.1">
    <property type="nucleotide sequence ID" value="NZ_FXBB01000009.1"/>
</dbReference>
<dbReference type="Pfam" id="PF00528">
    <property type="entry name" value="BPD_transp_1"/>
    <property type="match status" value="1"/>
</dbReference>
<sequence length="302" mass="33266">MTTNDKAPEATKERKHGSLWYEAWVRFSRNKLAMIGLVMVLILLGIALFAPYIAPYDPFKQLIWTEGKAAKLAAPSMKHLMGTDLYGRDILSRVIFGARISLQIGVFATIVSLLIGIPLGAMAGFFGGKIDDAISWLINVVFAFPFFLFVLAIIAVFNNPSMMVVFVAIGLVTWVPVARITRAQFISLREREYVEAARALGIPTRRIIFSHILPNAVAPVIVQATLGLGSIIMVEAGLAFLGFGAQPPMPSWGLMISVGQKYLATGQWWWAIFPGMAIMYTVLAFNFVGDGLRDALDVRLKR</sequence>
<comment type="similarity">
    <text evidence="7">Belongs to the binding-protein-dependent transport system permease family.</text>
</comment>
<evidence type="ECO:0000256" key="6">
    <source>
        <dbReference type="ARBA" id="ARBA00023136"/>
    </source>
</evidence>
<evidence type="ECO:0000259" key="8">
    <source>
        <dbReference type="PROSITE" id="PS50928"/>
    </source>
</evidence>
<dbReference type="CDD" id="cd06261">
    <property type="entry name" value="TM_PBP2"/>
    <property type="match status" value="1"/>
</dbReference>
<accession>A0A1X7J8W3</accession>
<keyword evidence="5 7" id="KW-1133">Transmembrane helix</keyword>
<dbReference type="SUPFAM" id="SSF161098">
    <property type="entry name" value="MetI-like"/>
    <property type="match status" value="1"/>
</dbReference>
<dbReference type="Proteomes" id="UP000193355">
    <property type="component" value="Unassembled WGS sequence"/>
</dbReference>
<evidence type="ECO:0000313" key="9">
    <source>
        <dbReference type="EMBL" id="SMG23414.1"/>
    </source>
</evidence>
<dbReference type="PROSITE" id="PS50928">
    <property type="entry name" value="ABC_TM1"/>
    <property type="match status" value="1"/>
</dbReference>
<proteinExistence type="inferred from homology"/>
<dbReference type="InterPro" id="IPR000515">
    <property type="entry name" value="MetI-like"/>
</dbReference>
<dbReference type="Gene3D" id="1.10.3720.10">
    <property type="entry name" value="MetI-like"/>
    <property type="match status" value="1"/>
</dbReference>
<evidence type="ECO:0000313" key="10">
    <source>
        <dbReference type="Proteomes" id="UP000193355"/>
    </source>
</evidence>
<dbReference type="Pfam" id="PF12911">
    <property type="entry name" value="OppC_N"/>
    <property type="match status" value="1"/>
</dbReference>
<keyword evidence="3" id="KW-1003">Cell membrane</keyword>
<feature type="transmembrane region" description="Helical" evidence="7">
    <location>
        <begin position="216"/>
        <end position="245"/>
    </location>
</feature>
<comment type="subcellular location">
    <subcellularLocation>
        <location evidence="1 7">Cell membrane</location>
        <topology evidence="1 7">Multi-pass membrane protein</topology>
    </subcellularLocation>
</comment>
<dbReference type="InterPro" id="IPR025966">
    <property type="entry name" value="OppC_N"/>
</dbReference>
<feature type="domain" description="ABC transmembrane type-1" evidence="8">
    <location>
        <begin position="98"/>
        <end position="289"/>
    </location>
</feature>
<dbReference type="GO" id="GO:0005886">
    <property type="term" value="C:plasma membrane"/>
    <property type="evidence" value="ECO:0007669"/>
    <property type="project" value="UniProtKB-SubCell"/>
</dbReference>
<organism evidence="9 10">
    <name type="scientific">Dethiosulfovibrio salsuginis</name>
    <dbReference type="NCBI Taxonomy" id="561720"/>
    <lineage>
        <taxon>Bacteria</taxon>
        <taxon>Thermotogati</taxon>
        <taxon>Synergistota</taxon>
        <taxon>Synergistia</taxon>
        <taxon>Synergistales</taxon>
        <taxon>Dethiosulfovibrionaceae</taxon>
        <taxon>Dethiosulfovibrio</taxon>
    </lineage>
</organism>
<keyword evidence="6 7" id="KW-0472">Membrane</keyword>
<feature type="transmembrane region" description="Helical" evidence="7">
    <location>
        <begin position="100"/>
        <end position="126"/>
    </location>
</feature>
<feature type="transmembrane region" description="Helical" evidence="7">
    <location>
        <begin position="133"/>
        <end position="157"/>
    </location>
</feature>
<name>A0A1X7J8W3_9BACT</name>
<evidence type="ECO:0000256" key="4">
    <source>
        <dbReference type="ARBA" id="ARBA00022692"/>
    </source>
</evidence>
<reference evidence="10" key="1">
    <citation type="submission" date="2017-04" db="EMBL/GenBank/DDBJ databases">
        <authorList>
            <person name="Varghese N."/>
            <person name="Submissions S."/>
        </authorList>
    </citation>
    <scope>NUCLEOTIDE SEQUENCE [LARGE SCALE GENOMIC DNA]</scope>
    <source>
        <strain evidence="10">USBA 82</strain>
    </source>
</reference>
<keyword evidence="2 7" id="KW-0813">Transport</keyword>
<dbReference type="PANTHER" id="PTHR43386:SF1">
    <property type="entry name" value="D,D-DIPEPTIDE TRANSPORT SYSTEM PERMEASE PROTEIN DDPC-RELATED"/>
    <property type="match status" value="1"/>
</dbReference>
<keyword evidence="4 7" id="KW-0812">Transmembrane</keyword>
<dbReference type="AlphaFoldDB" id="A0A1X7J8W3"/>
<evidence type="ECO:0000256" key="1">
    <source>
        <dbReference type="ARBA" id="ARBA00004651"/>
    </source>
</evidence>
<keyword evidence="10" id="KW-1185">Reference proteome</keyword>
<evidence type="ECO:0000256" key="3">
    <source>
        <dbReference type="ARBA" id="ARBA00022475"/>
    </source>
</evidence>
<dbReference type="PANTHER" id="PTHR43386">
    <property type="entry name" value="OLIGOPEPTIDE TRANSPORT SYSTEM PERMEASE PROTEIN APPC"/>
    <property type="match status" value="1"/>
</dbReference>
<protein>
    <submittedName>
        <fullName evidence="9">Peptide/nickel transport system permease protein/oligopeptide transport system permease protein</fullName>
    </submittedName>
</protein>
<feature type="transmembrane region" description="Helical" evidence="7">
    <location>
        <begin position="32"/>
        <end position="54"/>
    </location>
</feature>
<dbReference type="EMBL" id="FXBB01000009">
    <property type="protein sequence ID" value="SMG23414.1"/>
    <property type="molecule type" value="Genomic_DNA"/>
</dbReference>
<evidence type="ECO:0000256" key="7">
    <source>
        <dbReference type="RuleBase" id="RU363032"/>
    </source>
</evidence>
<dbReference type="STRING" id="561720.SAMN06275492_10931"/>
<evidence type="ECO:0000256" key="5">
    <source>
        <dbReference type="ARBA" id="ARBA00022989"/>
    </source>
</evidence>
<gene>
    <name evidence="9" type="ORF">SAMN06275492_10931</name>
</gene>